<dbReference type="AlphaFoldDB" id="A0A562T7M4"/>
<comment type="caution">
    <text evidence="2">The sequence shown here is derived from an EMBL/GenBank/DDBJ whole genome shotgun (WGS) entry which is preliminary data.</text>
</comment>
<feature type="transmembrane region" description="Helical" evidence="1">
    <location>
        <begin position="71"/>
        <end position="93"/>
    </location>
</feature>
<feature type="transmembrane region" description="Helical" evidence="1">
    <location>
        <begin position="42"/>
        <end position="65"/>
    </location>
</feature>
<keyword evidence="1" id="KW-1133">Transmembrane helix</keyword>
<evidence type="ECO:0008006" key="4">
    <source>
        <dbReference type="Google" id="ProtNLM"/>
    </source>
</evidence>
<dbReference type="Proteomes" id="UP000316778">
    <property type="component" value="Unassembled WGS sequence"/>
</dbReference>
<organism evidence="2 3">
    <name type="scientific">Chitinophaga japonensis</name>
    <name type="common">Flexibacter japonensis</name>
    <dbReference type="NCBI Taxonomy" id="104662"/>
    <lineage>
        <taxon>Bacteria</taxon>
        <taxon>Pseudomonadati</taxon>
        <taxon>Bacteroidota</taxon>
        <taxon>Chitinophagia</taxon>
        <taxon>Chitinophagales</taxon>
        <taxon>Chitinophagaceae</taxon>
        <taxon>Chitinophaga</taxon>
    </lineage>
</organism>
<keyword evidence="1" id="KW-0472">Membrane</keyword>
<dbReference type="EMBL" id="VLLG01000003">
    <property type="protein sequence ID" value="TWI89293.1"/>
    <property type="molecule type" value="Genomic_DNA"/>
</dbReference>
<evidence type="ECO:0000313" key="2">
    <source>
        <dbReference type="EMBL" id="TWI89293.1"/>
    </source>
</evidence>
<feature type="transmembrane region" description="Helical" evidence="1">
    <location>
        <begin position="6"/>
        <end position="30"/>
    </location>
</feature>
<accession>A0A562T7M4</accession>
<proteinExistence type="predicted"/>
<evidence type="ECO:0000313" key="3">
    <source>
        <dbReference type="Proteomes" id="UP000316778"/>
    </source>
</evidence>
<dbReference type="OrthoDB" id="799809at2"/>
<keyword evidence="3" id="KW-1185">Reference proteome</keyword>
<keyword evidence="1" id="KW-0812">Transmembrane</keyword>
<gene>
    <name evidence="2" type="ORF">LX66_3389</name>
</gene>
<dbReference type="RefSeq" id="WP_145715513.1">
    <property type="nucleotide sequence ID" value="NZ_BAAAFY010000001.1"/>
</dbReference>
<feature type="transmembrane region" description="Helical" evidence="1">
    <location>
        <begin position="100"/>
        <end position="120"/>
    </location>
</feature>
<name>A0A562T7M4_CHIJA</name>
<protein>
    <recommendedName>
        <fullName evidence="4">DoxX-like protein</fullName>
    </recommendedName>
</protein>
<sequence length="122" mass="13438">MQAIYPIALLLWAQGVYYLLTGLWPFLHYASFEKVTGPKTDVWLVKTTGALIMVIGLQLLGVALWQETVQASTVLAGAGAALALLLVDVVYVAKKVIRPVYLADAAAELVLLGLWMLYLYQW</sequence>
<reference evidence="2 3" key="1">
    <citation type="journal article" date="2013" name="Stand. Genomic Sci.">
        <title>Genomic Encyclopedia of Type Strains, Phase I: The one thousand microbial genomes (KMG-I) project.</title>
        <authorList>
            <person name="Kyrpides N.C."/>
            <person name="Woyke T."/>
            <person name="Eisen J.A."/>
            <person name="Garrity G."/>
            <person name="Lilburn T.G."/>
            <person name="Beck B.J."/>
            <person name="Whitman W.B."/>
            <person name="Hugenholtz P."/>
            <person name="Klenk H.P."/>
        </authorList>
    </citation>
    <scope>NUCLEOTIDE SEQUENCE [LARGE SCALE GENOMIC DNA]</scope>
    <source>
        <strain evidence="2 3">DSM 13484</strain>
    </source>
</reference>
<evidence type="ECO:0000256" key="1">
    <source>
        <dbReference type="SAM" id="Phobius"/>
    </source>
</evidence>